<gene>
    <name evidence="2" type="ORF">O6P43_027698</name>
</gene>
<dbReference type="InterPro" id="IPR053781">
    <property type="entry name" value="F-box_AtFBL13-like"/>
</dbReference>
<accession>A0AAD7PEC8</accession>
<evidence type="ECO:0000313" key="3">
    <source>
        <dbReference type="Proteomes" id="UP001163823"/>
    </source>
</evidence>
<dbReference type="Pfam" id="PF00646">
    <property type="entry name" value="F-box"/>
    <property type="match status" value="1"/>
</dbReference>
<dbReference type="EMBL" id="JARAOO010000011">
    <property type="protein sequence ID" value="KAJ7951690.1"/>
    <property type="molecule type" value="Genomic_DNA"/>
</dbReference>
<dbReference type="Gene3D" id="1.20.1280.50">
    <property type="match status" value="1"/>
</dbReference>
<dbReference type="SMART" id="SM00256">
    <property type="entry name" value="FBOX"/>
    <property type="match status" value="1"/>
</dbReference>
<dbReference type="InterPro" id="IPR053772">
    <property type="entry name" value="At1g61320/At1g61330-like"/>
</dbReference>
<dbReference type="InterPro" id="IPR055411">
    <property type="entry name" value="LRR_FXL15/At3g58940/PEG3-like"/>
</dbReference>
<dbReference type="PANTHER" id="PTHR34145:SF28">
    <property type="entry name" value="F-BOX DOMAIN-CONTAINING PROTEIN"/>
    <property type="match status" value="1"/>
</dbReference>
<dbReference type="Pfam" id="PF24758">
    <property type="entry name" value="LRR_At5g56370"/>
    <property type="match status" value="1"/>
</dbReference>
<dbReference type="PANTHER" id="PTHR34145">
    <property type="entry name" value="OS02G0105600 PROTEIN"/>
    <property type="match status" value="1"/>
</dbReference>
<dbReference type="InterPro" id="IPR036047">
    <property type="entry name" value="F-box-like_dom_sf"/>
</dbReference>
<dbReference type="CDD" id="cd22160">
    <property type="entry name" value="F-box_AtFBL13-like"/>
    <property type="match status" value="1"/>
</dbReference>
<organism evidence="2 3">
    <name type="scientific">Quillaja saponaria</name>
    <name type="common">Soap bark tree</name>
    <dbReference type="NCBI Taxonomy" id="32244"/>
    <lineage>
        <taxon>Eukaryota</taxon>
        <taxon>Viridiplantae</taxon>
        <taxon>Streptophyta</taxon>
        <taxon>Embryophyta</taxon>
        <taxon>Tracheophyta</taxon>
        <taxon>Spermatophyta</taxon>
        <taxon>Magnoliopsida</taxon>
        <taxon>eudicotyledons</taxon>
        <taxon>Gunneridae</taxon>
        <taxon>Pentapetalae</taxon>
        <taxon>rosids</taxon>
        <taxon>fabids</taxon>
        <taxon>Fabales</taxon>
        <taxon>Quillajaceae</taxon>
        <taxon>Quillaja</taxon>
    </lineage>
</organism>
<comment type="caution">
    <text evidence="2">The sequence shown here is derived from an EMBL/GenBank/DDBJ whole genome shotgun (WGS) entry which is preliminary data.</text>
</comment>
<keyword evidence="3" id="KW-1185">Reference proteome</keyword>
<evidence type="ECO:0000313" key="2">
    <source>
        <dbReference type="EMBL" id="KAJ7951690.1"/>
    </source>
</evidence>
<dbReference type="SUPFAM" id="SSF81383">
    <property type="entry name" value="F-box domain"/>
    <property type="match status" value="1"/>
</dbReference>
<name>A0AAD7PEC8_QUISA</name>
<dbReference type="InterPro" id="IPR032675">
    <property type="entry name" value="LRR_dom_sf"/>
</dbReference>
<dbReference type="KEGG" id="qsa:O6P43_027698"/>
<protein>
    <submittedName>
        <fullName evidence="2">F-box protein</fullName>
    </submittedName>
</protein>
<dbReference type="SUPFAM" id="SSF52058">
    <property type="entry name" value="L domain-like"/>
    <property type="match status" value="1"/>
</dbReference>
<reference evidence="2" key="1">
    <citation type="journal article" date="2023" name="Science">
        <title>Elucidation of the pathway for biosynthesis of saponin adjuvants from the soapbark tree.</title>
        <authorList>
            <person name="Reed J."/>
            <person name="Orme A."/>
            <person name="El-Demerdash A."/>
            <person name="Owen C."/>
            <person name="Martin L.B.B."/>
            <person name="Misra R.C."/>
            <person name="Kikuchi S."/>
            <person name="Rejzek M."/>
            <person name="Martin A.C."/>
            <person name="Harkess A."/>
            <person name="Leebens-Mack J."/>
            <person name="Louveau T."/>
            <person name="Stephenson M.J."/>
            <person name="Osbourn A."/>
        </authorList>
    </citation>
    <scope>NUCLEOTIDE SEQUENCE</scope>
    <source>
        <strain evidence="2">S10</strain>
    </source>
</reference>
<proteinExistence type="predicted"/>
<sequence>MEMVDDRISDLCECIIHHILSFLPQTDVVKTSTLSKRWQKVWASNPNLEFEFDKDMFGHEQEFIKYVDYTLERFCTQNPYVLQKLKLSLIDFNFEEAHFHISKWIAWAIEKQVGQLKLQAHGYSLPQTIFSLESLTTLELSDCKLEHPSIEKPGNSIKLPSLQKLSLCYVDADKAIVEQIIQNCPLITDIAINQCHGLFGISVSGQTKLRKLEIIDPFHLYREDLMKKIYIDAPNLYCLTIGSRLLKSITLWGDKLTGKMFYPGKDEDLNCHVPVLKVLNLKCQKLRKFSISSPSLKVLNLDQVDLEEADIYTPNLLLFQYTNCVCNTPKFSIHAPCPWEITIHSALYETDTSLYLSLREFLGKSSRVMVLNIAILLLQGKVRMF</sequence>
<evidence type="ECO:0000259" key="1">
    <source>
        <dbReference type="SMART" id="SM00256"/>
    </source>
</evidence>
<feature type="domain" description="F-box" evidence="1">
    <location>
        <begin position="11"/>
        <end position="51"/>
    </location>
</feature>
<dbReference type="Proteomes" id="UP001163823">
    <property type="component" value="Chromosome 11"/>
</dbReference>
<dbReference type="Gene3D" id="3.80.10.10">
    <property type="entry name" value="Ribonuclease Inhibitor"/>
    <property type="match status" value="1"/>
</dbReference>
<dbReference type="InterPro" id="IPR001810">
    <property type="entry name" value="F-box_dom"/>
</dbReference>
<dbReference type="AlphaFoldDB" id="A0AAD7PEC8"/>